<comment type="subcellular location">
    <subcellularLocation>
        <location evidence="10">Cell membrane</location>
        <topology evidence="10">Multi-pass membrane protein</topology>
    </subcellularLocation>
    <subcellularLocation>
        <location evidence="1">Membrane</location>
        <topology evidence="1">Multi-pass membrane protein</topology>
    </subcellularLocation>
</comment>
<dbReference type="PRINTS" id="PR01651">
    <property type="entry name" value="SECGEXPORT"/>
</dbReference>
<proteinExistence type="inferred from homology"/>
<keyword evidence="6 10" id="KW-1133">Transmembrane helix</keyword>
<evidence type="ECO:0000256" key="1">
    <source>
        <dbReference type="ARBA" id="ARBA00004141"/>
    </source>
</evidence>
<evidence type="ECO:0000256" key="8">
    <source>
        <dbReference type="ARBA" id="ARBA00023136"/>
    </source>
</evidence>
<evidence type="ECO:0000256" key="10">
    <source>
        <dbReference type="RuleBase" id="RU365087"/>
    </source>
</evidence>
<keyword evidence="12" id="KW-1185">Reference proteome</keyword>
<evidence type="ECO:0000256" key="5">
    <source>
        <dbReference type="ARBA" id="ARBA00022927"/>
    </source>
</evidence>
<evidence type="ECO:0000256" key="4">
    <source>
        <dbReference type="ARBA" id="ARBA00022692"/>
    </source>
</evidence>
<keyword evidence="5 10" id="KW-0653">Protein transport</keyword>
<keyword evidence="4 10" id="KW-0812">Transmembrane</keyword>
<dbReference type="EMBL" id="MPZN01000001">
    <property type="protein sequence ID" value="PPL20531.1"/>
    <property type="molecule type" value="Genomic_DNA"/>
</dbReference>
<evidence type="ECO:0000256" key="2">
    <source>
        <dbReference type="ARBA" id="ARBA00008445"/>
    </source>
</evidence>
<dbReference type="InterPro" id="IPR004692">
    <property type="entry name" value="SecG"/>
</dbReference>
<keyword evidence="8 10" id="KW-0472">Membrane</keyword>
<dbReference type="NCBIfam" id="TIGR00810">
    <property type="entry name" value="secG"/>
    <property type="match status" value="1"/>
</dbReference>
<evidence type="ECO:0000256" key="7">
    <source>
        <dbReference type="ARBA" id="ARBA00023010"/>
    </source>
</evidence>
<evidence type="ECO:0000256" key="3">
    <source>
        <dbReference type="ARBA" id="ARBA00022448"/>
    </source>
</evidence>
<comment type="caution">
    <text evidence="11">The sequence shown here is derived from an EMBL/GenBank/DDBJ whole genome shotgun (WGS) entry which is preliminary data.</text>
</comment>
<evidence type="ECO:0000256" key="6">
    <source>
        <dbReference type="ARBA" id="ARBA00022989"/>
    </source>
</evidence>
<feature type="transmembrane region" description="Helical" evidence="10">
    <location>
        <begin position="58"/>
        <end position="77"/>
    </location>
</feature>
<evidence type="ECO:0000313" key="11">
    <source>
        <dbReference type="EMBL" id="PPL20531.1"/>
    </source>
</evidence>
<gene>
    <name evidence="11" type="ORF">GY24_00405</name>
</gene>
<protein>
    <recommendedName>
        <fullName evidence="10">Protein-export membrane protein SecG</fullName>
    </recommendedName>
</protein>
<organism evidence="11 12">
    <name type="scientific">Microterricola pindariensis</name>
    <dbReference type="NCBI Taxonomy" id="478010"/>
    <lineage>
        <taxon>Bacteria</taxon>
        <taxon>Bacillati</taxon>
        <taxon>Actinomycetota</taxon>
        <taxon>Actinomycetes</taxon>
        <taxon>Micrococcales</taxon>
        <taxon>Microbacteriaceae</taxon>
        <taxon>Microterricola</taxon>
    </lineage>
</organism>
<keyword evidence="3 10" id="KW-0813">Transport</keyword>
<sequence>MEILQVVMQVVLGLTSLLLTMLILLHKGRGGGLSDMFGGGMTSNLGASGVAERNLNRITVILGLVWVSSIIVLGLITKFDTGL</sequence>
<keyword evidence="10" id="KW-1003">Cell membrane</keyword>
<evidence type="ECO:0000256" key="9">
    <source>
        <dbReference type="ARBA" id="ARBA00025182"/>
    </source>
</evidence>
<keyword evidence="7 10" id="KW-0811">Translocation</keyword>
<reference evidence="11 12" key="1">
    <citation type="journal article" date="2008" name="Int. J. Syst. Evol. Microbiol.">
        <title>Leifsonia pindariensis sp. nov., isolated from the Pindari glacier of the Indian Himalayas, and emended description of the genus Leifsonia.</title>
        <authorList>
            <person name="Reddy G.S."/>
            <person name="Prabagaran S.R."/>
            <person name="Shivaji S."/>
        </authorList>
    </citation>
    <scope>NUCLEOTIDE SEQUENCE [LARGE SCALE GENOMIC DNA]</scope>
    <source>
        <strain evidence="11 12">PON 10</strain>
    </source>
</reference>
<comment type="function">
    <text evidence="9 10">Involved in protein export. Participates in an early event of protein translocation.</text>
</comment>
<name>A0ABX5B0Y7_9MICO</name>
<dbReference type="RefSeq" id="WP_083363864.1">
    <property type="nucleotide sequence ID" value="NZ_MPZN01000001.1"/>
</dbReference>
<dbReference type="Proteomes" id="UP000237755">
    <property type="component" value="Unassembled WGS sequence"/>
</dbReference>
<feature type="transmembrane region" description="Helical" evidence="10">
    <location>
        <begin position="6"/>
        <end position="25"/>
    </location>
</feature>
<dbReference type="Pfam" id="PF03840">
    <property type="entry name" value="SecG"/>
    <property type="match status" value="1"/>
</dbReference>
<accession>A0ABX5B0Y7</accession>
<evidence type="ECO:0000313" key="12">
    <source>
        <dbReference type="Proteomes" id="UP000237755"/>
    </source>
</evidence>
<comment type="similarity">
    <text evidence="2 10">Belongs to the SecG family.</text>
</comment>